<dbReference type="AlphaFoldDB" id="A0A1X7BQF1"/>
<name>A0A1X7BQF1_9RHOB</name>
<keyword evidence="2" id="KW-1185">Reference proteome</keyword>
<dbReference type="RefSeq" id="WP_085799823.1">
    <property type="nucleotide sequence ID" value="NZ_FWXB01000005.1"/>
</dbReference>
<organism evidence="1 2">
    <name type="scientific">Roseovarius aestuarii</name>
    <dbReference type="NCBI Taxonomy" id="475083"/>
    <lineage>
        <taxon>Bacteria</taxon>
        <taxon>Pseudomonadati</taxon>
        <taxon>Pseudomonadota</taxon>
        <taxon>Alphaproteobacteria</taxon>
        <taxon>Rhodobacterales</taxon>
        <taxon>Roseobacteraceae</taxon>
        <taxon>Roseovarius</taxon>
    </lineage>
</organism>
<protein>
    <recommendedName>
        <fullName evidence="3">Flagellar assembly protein H</fullName>
    </recommendedName>
</protein>
<evidence type="ECO:0000313" key="2">
    <source>
        <dbReference type="Proteomes" id="UP000193224"/>
    </source>
</evidence>
<evidence type="ECO:0008006" key="3">
    <source>
        <dbReference type="Google" id="ProtNLM"/>
    </source>
</evidence>
<dbReference type="OrthoDB" id="7870971at2"/>
<gene>
    <name evidence="1" type="ORF">ROA7745_01672</name>
</gene>
<proteinExistence type="predicted"/>
<reference evidence="1 2" key="1">
    <citation type="submission" date="2017-03" db="EMBL/GenBank/DDBJ databases">
        <authorList>
            <person name="Afonso C.L."/>
            <person name="Miller P.J."/>
            <person name="Scott M.A."/>
            <person name="Spackman E."/>
            <person name="Goraichik I."/>
            <person name="Dimitrov K.M."/>
            <person name="Suarez D.L."/>
            <person name="Swayne D.E."/>
        </authorList>
    </citation>
    <scope>NUCLEOTIDE SEQUENCE [LARGE SCALE GENOMIC DNA]</scope>
    <source>
        <strain evidence="1 2">CECT 7745</strain>
    </source>
</reference>
<evidence type="ECO:0000313" key="1">
    <source>
        <dbReference type="EMBL" id="SMC11852.1"/>
    </source>
</evidence>
<sequence>MTISHLLEDYAALATASPVSLTDVSLEEERLEAFEKGYQAGWDDSVKAQIDDARRVSSDLAQNLHELSFTYQEASSGILKSMTPLLRQMVDTVLPRMAHETLGTRVVEMLDELVSHHATPSVEIVAAPTNVVAIEQMVTADLPMAVTVKGEPSLADGQVYIRVGETEREIDVSEVLAEIDRSINGFIEENQKEIA</sequence>
<accession>A0A1X7BQF1</accession>
<dbReference type="Proteomes" id="UP000193224">
    <property type="component" value="Unassembled WGS sequence"/>
</dbReference>
<dbReference type="EMBL" id="FWXB01000005">
    <property type="protein sequence ID" value="SMC11852.1"/>
    <property type="molecule type" value="Genomic_DNA"/>
</dbReference>